<evidence type="ECO:0000256" key="15">
    <source>
        <dbReference type="RuleBase" id="RU003357"/>
    </source>
</evidence>
<keyword evidence="6 14" id="KW-0812">Transmembrane</keyword>
<evidence type="ECO:0000256" key="9">
    <source>
        <dbReference type="ARBA" id="ARBA00023065"/>
    </source>
</evidence>
<dbReference type="EMBL" id="JAGGJQ010000013">
    <property type="protein sequence ID" value="MBP1841645.1"/>
    <property type="molecule type" value="Genomic_DNA"/>
</dbReference>
<feature type="chain" id="PRO_5040903810" evidence="16">
    <location>
        <begin position="23"/>
        <end position="783"/>
    </location>
</feature>
<evidence type="ECO:0000256" key="4">
    <source>
        <dbReference type="ARBA" id="ARBA00022452"/>
    </source>
</evidence>
<keyword evidence="22" id="KW-1185">Reference proteome</keyword>
<evidence type="ECO:0000256" key="6">
    <source>
        <dbReference type="ARBA" id="ARBA00022692"/>
    </source>
</evidence>
<evidence type="ECO:0000313" key="20">
    <source>
        <dbReference type="EMBL" id="MDQ0337154.1"/>
    </source>
</evidence>
<dbReference type="Pfam" id="PF07715">
    <property type="entry name" value="Plug"/>
    <property type="match status" value="1"/>
</dbReference>
<dbReference type="PANTHER" id="PTHR32552:SF68">
    <property type="entry name" value="FERRICHROME OUTER MEMBRANE TRANSPORTER_PHAGE RECEPTOR"/>
    <property type="match status" value="1"/>
</dbReference>
<accession>A0A9X0YN67</accession>
<dbReference type="AlphaFoldDB" id="A0A9X0YN67"/>
<dbReference type="InterPro" id="IPR037066">
    <property type="entry name" value="Plug_dom_sf"/>
</dbReference>
<reference evidence="19" key="1">
    <citation type="submission" date="2021-03" db="EMBL/GenBank/DDBJ databases">
        <title>Genomic Encyclopedia of Type Strains, Phase IV (KMG-IV): sequencing the most valuable type-strain genomes for metagenomic binning, comparative biology and taxonomic classification.</title>
        <authorList>
            <person name="Goeker M."/>
        </authorList>
    </citation>
    <scope>NUCLEOTIDE SEQUENCE</scope>
    <source>
        <strain evidence="19">DSM 15523</strain>
        <strain evidence="20 22">DSM 16476</strain>
    </source>
</reference>
<dbReference type="InterPro" id="IPR000531">
    <property type="entry name" value="Beta-barrel_TonB"/>
</dbReference>
<dbReference type="InterPro" id="IPR036942">
    <property type="entry name" value="Beta-barrel_TonB_sf"/>
</dbReference>
<comment type="similarity">
    <text evidence="2 14 15">Belongs to the TonB-dependent receptor family.</text>
</comment>
<dbReference type="EMBL" id="JAUSUU010000014">
    <property type="protein sequence ID" value="MDQ0337154.1"/>
    <property type="molecule type" value="Genomic_DNA"/>
</dbReference>
<gene>
    <name evidence="19" type="ORF">J2Z56_003583</name>
    <name evidence="20" type="ORF">J2Z57_003616</name>
</gene>
<dbReference type="NCBIfam" id="TIGR01783">
    <property type="entry name" value="TonB-siderophor"/>
    <property type="match status" value="1"/>
</dbReference>
<keyword evidence="10 15" id="KW-0798">TonB box</keyword>
<dbReference type="InterPro" id="IPR039426">
    <property type="entry name" value="TonB-dep_rcpt-like"/>
</dbReference>
<dbReference type="SUPFAM" id="SSF49464">
    <property type="entry name" value="Carboxypeptidase regulatory domain-like"/>
    <property type="match status" value="1"/>
</dbReference>
<evidence type="ECO:0000256" key="1">
    <source>
        <dbReference type="ARBA" id="ARBA00004571"/>
    </source>
</evidence>
<evidence type="ECO:0000313" key="22">
    <source>
        <dbReference type="Proteomes" id="UP001231587"/>
    </source>
</evidence>
<evidence type="ECO:0000313" key="19">
    <source>
        <dbReference type="EMBL" id="MBP1841645.1"/>
    </source>
</evidence>
<evidence type="ECO:0000259" key="17">
    <source>
        <dbReference type="Pfam" id="PF00593"/>
    </source>
</evidence>
<dbReference type="Gene3D" id="2.40.170.20">
    <property type="entry name" value="TonB-dependent receptor, beta-barrel domain"/>
    <property type="match status" value="1"/>
</dbReference>
<dbReference type="Pfam" id="PF00593">
    <property type="entry name" value="TonB_dep_Rec_b-barrel"/>
    <property type="match status" value="1"/>
</dbReference>
<keyword evidence="3 14" id="KW-0813">Transport</keyword>
<evidence type="ECO:0000256" key="2">
    <source>
        <dbReference type="ARBA" id="ARBA00009810"/>
    </source>
</evidence>
<evidence type="ECO:0000256" key="10">
    <source>
        <dbReference type="ARBA" id="ARBA00023077"/>
    </source>
</evidence>
<feature type="domain" description="TonB-dependent receptor-like beta-barrel" evidence="17">
    <location>
        <begin position="309"/>
        <end position="757"/>
    </location>
</feature>
<evidence type="ECO:0000256" key="5">
    <source>
        <dbReference type="ARBA" id="ARBA00022496"/>
    </source>
</evidence>
<feature type="signal peptide" evidence="16">
    <location>
        <begin position="1"/>
        <end position="22"/>
    </location>
</feature>
<dbReference type="SUPFAM" id="SSF56935">
    <property type="entry name" value="Porins"/>
    <property type="match status" value="1"/>
</dbReference>
<comment type="subcellular location">
    <subcellularLocation>
        <location evidence="1 14">Cell outer membrane</location>
        <topology evidence="1 14">Multi-pass membrane protein</topology>
    </subcellularLocation>
</comment>
<dbReference type="Gene3D" id="2.60.40.1120">
    <property type="entry name" value="Carboxypeptidase-like, regulatory domain"/>
    <property type="match status" value="1"/>
</dbReference>
<name>A0A9X0YN67_9FLAO</name>
<sequence length="783" mass="87355">MKILLKKCSVYSLLLLCTIIQAQNTETVLSGNVTDTQNNPIEFAHLELVGSKAKTISDENGFYKFVNPTAGTFLLRVSYMGKDTFTKRVQIIKDSANQLDIELINKEENLDEIVITGDKMPAIAKANSEYVARLPISNIENPQVYITVSQDLMEAQSVTDLDGALKNVVGAGVPVRFDQNRITFLSRGFQVEPKIRNGLTTFNQNALDPVNLERIEVLKGPSATLFGSSEVSYGGLLNRVTKKPHDNFGGAVAYNGGSWNLNRLTFDVNTPVNSSKSLLFRVNGAVHGEKSFQDAGFFNNTAFTPSLTYTLSANTTLHFDLEYTKSKGTSPVRHNPDTGDLSERSAEDFLAYYNTSYTSNDIFYETENIDIFGEIRHKLSDTWTSSTSFARTSVFHDGYTSRIDGRSENTFRARVNSGYYGYNSTNIQQNFTGEFNLGSLKNRMVVGVNYYNYHQDRDISYINTSEFEYGSADYYNEFNKAYIDAEMSNGTRTLRNQTTNTYSAYVSDVINISDRLLAMLSLRFDRFNDEGTNNMLTGESDGTYNQNALSPKLGLVYEVIPDQVSAFGNYMNGFTNQNGTGADGNSFDPEHANQFEGGLKFNVLKHKISGSISYYNIDVKNIVREDPDDSDFDIQDGGQTSKGIEVEFIANPLPQLNLIFGYAYNKSELQNTEDGAEDGLRPASAGPKSLVNWWLDYTVPLKHKNNLVFGLGGNYGSSSFQTNTVDATVTIPSYTVLDFGVTYHVNRFSLGVKLNNLTDETYWSYRLAPQKPRHLVANLGFKF</sequence>
<keyword evidence="4 14" id="KW-1134">Transmembrane beta strand</keyword>
<dbReference type="Proteomes" id="UP001231587">
    <property type="component" value="Unassembled WGS sequence"/>
</dbReference>
<comment type="caution">
    <text evidence="19">The sequence shown here is derived from an EMBL/GenBank/DDBJ whole genome shotgun (WGS) entry which is preliminary data.</text>
</comment>
<keyword evidence="11 14" id="KW-0472">Membrane</keyword>
<dbReference type="InterPro" id="IPR008969">
    <property type="entry name" value="CarboxyPept-like_regulatory"/>
</dbReference>
<evidence type="ECO:0000256" key="8">
    <source>
        <dbReference type="ARBA" id="ARBA00023004"/>
    </source>
</evidence>
<dbReference type="Proteomes" id="UP001138672">
    <property type="component" value="Unassembled WGS sequence"/>
</dbReference>
<dbReference type="PANTHER" id="PTHR32552">
    <property type="entry name" value="FERRICHROME IRON RECEPTOR-RELATED"/>
    <property type="match status" value="1"/>
</dbReference>
<keyword evidence="9" id="KW-0406">Ion transport</keyword>
<keyword evidence="12 19" id="KW-0675">Receptor</keyword>
<keyword evidence="13 14" id="KW-0998">Cell outer membrane</keyword>
<dbReference type="InterPro" id="IPR010105">
    <property type="entry name" value="TonB_sidphr_rcpt"/>
</dbReference>
<evidence type="ECO:0000256" key="14">
    <source>
        <dbReference type="PROSITE-ProRule" id="PRU01360"/>
    </source>
</evidence>
<keyword evidence="7 16" id="KW-0732">Signal</keyword>
<dbReference type="GO" id="GO:0038023">
    <property type="term" value="F:signaling receptor activity"/>
    <property type="evidence" value="ECO:0007669"/>
    <property type="project" value="InterPro"/>
</dbReference>
<evidence type="ECO:0000313" key="21">
    <source>
        <dbReference type="Proteomes" id="UP001138672"/>
    </source>
</evidence>
<protein>
    <submittedName>
        <fullName evidence="19">Iron complex outermembrane receptor protein</fullName>
    </submittedName>
</protein>
<evidence type="ECO:0000259" key="18">
    <source>
        <dbReference type="Pfam" id="PF07715"/>
    </source>
</evidence>
<evidence type="ECO:0000256" key="3">
    <source>
        <dbReference type="ARBA" id="ARBA00022448"/>
    </source>
</evidence>
<dbReference type="RefSeq" id="WP_057781339.1">
    <property type="nucleotide sequence ID" value="NZ_JAGGJQ010000013.1"/>
</dbReference>
<evidence type="ECO:0000256" key="11">
    <source>
        <dbReference type="ARBA" id="ARBA00023136"/>
    </source>
</evidence>
<proteinExistence type="inferred from homology"/>
<keyword evidence="8" id="KW-0408">Iron</keyword>
<organism evidence="19 21">
    <name type="scientific">Formosa algae</name>
    <dbReference type="NCBI Taxonomy" id="225843"/>
    <lineage>
        <taxon>Bacteria</taxon>
        <taxon>Pseudomonadati</taxon>
        <taxon>Bacteroidota</taxon>
        <taxon>Flavobacteriia</taxon>
        <taxon>Flavobacteriales</taxon>
        <taxon>Flavobacteriaceae</taxon>
        <taxon>Formosa</taxon>
    </lineage>
</organism>
<evidence type="ECO:0000256" key="16">
    <source>
        <dbReference type="SAM" id="SignalP"/>
    </source>
</evidence>
<dbReference type="PROSITE" id="PS52016">
    <property type="entry name" value="TONB_DEPENDENT_REC_3"/>
    <property type="match status" value="1"/>
</dbReference>
<dbReference type="Pfam" id="PF13715">
    <property type="entry name" value="CarbopepD_reg_2"/>
    <property type="match status" value="1"/>
</dbReference>
<evidence type="ECO:0000256" key="7">
    <source>
        <dbReference type="ARBA" id="ARBA00022729"/>
    </source>
</evidence>
<dbReference type="GO" id="GO:0009279">
    <property type="term" value="C:cell outer membrane"/>
    <property type="evidence" value="ECO:0007669"/>
    <property type="project" value="UniProtKB-SubCell"/>
</dbReference>
<evidence type="ECO:0000256" key="12">
    <source>
        <dbReference type="ARBA" id="ARBA00023170"/>
    </source>
</evidence>
<evidence type="ECO:0000256" key="13">
    <source>
        <dbReference type="ARBA" id="ARBA00023237"/>
    </source>
</evidence>
<dbReference type="GO" id="GO:0015891">
    <property type="term" value="P:siderophore transport"/>
    <property type="evidence" value="ECO:0007669"/>
    <property type="project" value="InterPro"/>
</dbReference>
<dbReference type="InterPro" id="IPR012910">
    <property type="entry name" value="Plug_dom"/>
</dbReference>
<dbReference type="Gene3D" id="2.170.130.10">
    <property type="entry name" value="TonB-dependent receptor, plug domain"/>
    <property type="match status" value="1"/>
</dbReference>
<keyword evidence="5" id="KW-0410">Iron transport</keyword>
<dbReference type="OrthoDB" id="9775095at2"/>
<dbReference type="GO" id="GO:0015344">
    <property type="term" value="F:siderophore uptake transmembrane transporter activity"/>
    <property type="evidence" value="ECO:0007669"/>
    <property type="project" value="TreeGrafter"/>
</dbReference>
<dbReference type="CDD" id="cd01347">
    <property type="entry name" value="ligand_gated_channel"/>
    <property type="match status" value="1"/>
</dbReference>
<feature type="domain" description="TonB-dependent receptor plug" evidence="18">
    <location>
        <begin position="140"/>
        <end position="231"/>
    </location>
</feature>